<comment type="caution">
    <text evidence="1">The sequence shown here is derived from an EMBL/GenBank/DDBJ whole genome shotgun (WGS) entry which is preliminary data.</text>
</comment>
<dbReference type="AlphaFoldDB" id="X0ZXJ2"/>
<organism evidence="1">
    <name type="scientific">marine sediment metagenome</name>
    <dbReference type="NCBI Taxonomy" id="412755"/>
    <lineage>
        <taxon>unclassified sequences</taxon>
        <taxon>metagenomes</taxon>
        <taxon>ecological metagenomes</taxon>
    </lineage>
</organism>
<sequence>MFLNAQWARTYGGSGDDRAYLLQKTNDGGCIVAGDTNSFGASFKDLWVLKLDLNGAVEWQKIYESLYYDNLFSLQQTNDGGYVLGCQARSFNAGEEEFWILKLDLLGDIDWQGSFGRIIINGF</sequence>
<dbReference type="PANTHER" id="PTHR42754:SF1">
    <property type="entry name" value="LIPOPROTEIN"/>
    <property type="match status" value="1"/>
</dbReference>
<accession>X0ZXJ2</accession>
<dbReference type="PANTHER" id="PTHR42754">
    <property type="entry name" value="ENDOGLUCANASE"/>
    <property type="match status" value="1"/>
</dbReference>
<proteinExistence type="predicted"/>
<protein>
    <submittedName>
        <fullName evidence="1">Uncharacterized protein</fullName>
    </submittedName>
</protein>
<dbReference type="EMBL" id="BARS01053634">
    <property type="protein sequence ID" value="GAG52771.1"/>
    <property type="molecule type" value="Genomic_DNA"/>
</dbReference>
<reference evidence="1" key="1">
    <citation type="journal article" date="2014" name="Front. Microbiol.">
        <title>High frequency of phylogenetically diverse reductive dehalogenase-homologous genes in deep subseafloor sedimentary metagenomes.</title>
        <authorList>
            <person name="Kawai M."/>
            <person name="Futagami T."/>
            <person name="Toyoda A."/>
            <person name="Takaki Y."/>
            <person name="Nishi S."/>
            <person name="Hori S."/>
            <person name="Arai W."/>
            <person name="Tsubouchi T."/>
            <person name="Morono Y."/>
            <person name="Uchiyama I."/>
            <person name="Ito T."/>
            <person name="Fujiyama A."/>
            <person name="Inagaki F."/>
            <person name="Takami H."/>
        </authorList>
    </citation>
    <scope>NUCLEOTIDE SEQUENCE</scope>
    <source>
        <strain evidence="1">Expedition CK06-06</strain>
    </source>
</reference>
<evidence type="ECO:0000313" key="1">
    <source>
        <dbReference type="EMBL" id="GAG52771.1"/>
    </source>
</evidence>
<feature type="non-terminal residue" evidence="1">
    <location>
        <position position="123"/>
    </location>
</feature>
<gene>
    <name evidence="1" type="ORF">S01H1_79543</name>
</gene>
<name>X0ZXJ2_9ZZZZ</name>